<evidence type="ECO:0000256" key="5">
    <source>
        <dbReference type="SAM" id="Coils"/>
    </source>
</evidence>
<keyword evidence="6" id="KW-0812">Transmembrane</keyword>
<dbReference type="InterPro" id="IPR003798">
    <property type="entry name" value="DNA_recombination_RmuC"/>
</dbReference>
<comment type="caution">
    <text evidence="7">The sequence shown here is derived from an EMBL/GenBank/DDBJ whole genome shotgun (WGS) entry which is preliminary data.</text>
</comment>
<dbReference type="Proteomes" id="UP001597467">
    <property type="component" value="Unassembled WGS sequence"/>
</dbReference>
<keyword evidence="3 5" id="KW-0175">Coiled coil</keyword>
<feature type="transmembrane region" description="Helical" evidence="6">
    <location>
        <begin position="6"/>
        <end position="25"/>
    </location>
</feature>
<keyword evidence="6" id="KW-1133">Transmembrane helix</keyword>
<keyword evidence="8" id="KW-1185">Reference proteome</keyword>
<protein>
    <submittedName>
        <fullName evidence="7">DNA recombination protein RmuC</fullName>
    </submittedName>
</protein>
<evidence type="ECO:0000256" key="4">
    <source>
        <dbReference type="ARBA" id="ARBA00023172"/>
    </source>
</evidence>
<dbReference type="PANTHER" id="PTHR30563">
    <property type="entry name" value="DNA RECOMBINATION PROTEIN RMUC"/>
    <property type="match status" value="1"/>
</dbReference>
<dbReference type="Pfam" id="PF02646">
    <property type="entry name" value="RmuC"/>
    <property type="match status" value="1"/>
</dbReference>
<gene>
    <name evidence="7" type="primary">rmuC</name>
    <name evidence="7" type="ORF">ACFSSB_05645</name>
</gene>
<organism evidence="7 8">
    <name type="scientific">Lacinutrix gracilariae</name>
    <dbReference type="NCBI Taxonomy" id="1747198"/>
    <lineage>
        <taxon>Bacteria</taxon>
        <taxon>Pseudomonadati</taxon>
        <taxon>Bacteroidota</taxon>
        <taxon>Flavobacteriia</taxon>
        <taxon>Flavobacteriales</taxon>
        <taxon>Flavobacteriaceae</taxon>
        <taxon>Lacinutrix</taxon>
    </lineage>
</organism>
<evidence type="ECO:0000313" key="8">
    <source>
        <dbReference type="Proteomes" id="UP001597467"/>
    </source>
</evidence>
<comment type="similarity">
    <text evidence="2">Belongs to the RmuC family.</text>
</comment>
<evidence type="ECO:0000256" key="2">
    <source>
        <dbReference type="ARBA" id="ARBA00009840"/>
    </source>
</evidence>
<feature type="coiled-coil region" evidence="5">
    <location>
        <begin position="27"/>
        <end position="202"/>
    </location>
</feature>
<comment type="function">
    <text evidence="1">Involved in DNA recombination.</text>
</comment>
<keyword evidence="4" id="KW-0233">DNA recombination</keyword>
<dbReference type="RefSeq" id="WP_379901890.1">
    <property type="nucleotide sequence ID" value="NZ_JBHULM010000007.1"/>
</dbReference>
<sequence>MTDNIILILAIIIAATIGAYLGMLFTKLKSKSEKSTLEERNNNLQQQFNDFKQFSETENQKQNQNFEAKLSELRDVISKIESEREEIRREKDFLNTELARRNSEYENLQKLNLKRDEELEERQKQLRTDFENLANKILDAKSEKFTLQNKENIKQILNPLQEKIQTFEKKVDDTQKESISMHSALKEQLLGLKDLNQQMTKEATNLTRALKGDSKMQGNWGELVLERVLEKSGLEKDREYFVQQNFTREDGSRVLPDIVLHLPNNKKMIIDSKVSLTDYERYVNAEDEERETFLKAHINSIRRHVDQLSDKKYEDLYDIESPDFVLLFIPIEPAFAVAINADNLLYNKAFEKNIVIVTPSTLLATLRTVDSMWNNEKQQQNAIEIARQAGALYDKFEGLVKDLTGVGKKIDDAKKDYSAAMNKLVEGRGNLITSVEKIKKLGAKAKKSLPESIIKRAIEDNE</sequence>
<accession>A0ABW5K2D8</accession>
<evidence type="ECO:0000256" key="6">
    <source>
        <dbReference type="SAM" id="Phobius"/>
    </source>
</evidence>
<keyword evidence="6" id="KW-0472">Membrane</keyword>
<evidence type="ECO:0000313" key="7">
    <source>
        <dbReference type="EMBL" id="MFD2541797.1"/>
    </source>
</evidence>
<name>A0ABW5K2D8_9FLAO</name>
<dbReference type="PANTHER" id="PTHR30563:SF0">
    <property type="entry name" value="DNA RECOMBINATION PROTEIN RMUC"/>
    <property type="match status" value="1"/>
</dbReference>
<dbReference type="EMBL" id="JBHULM010000007">
    <property type="protein sequence ID" value="MFD2541797.1"/>
    <property type="molecule type" value="Genomic_DNA"/>
</dbReference>
<reference evidence="8" key="1">
    <citation type="journal article" date="2019" name="Int. J. Syst. Evol. Microbiol.">
        <title>The Global Catalogue of Microorganisms (GCM) 10K type strain sequencing project: providing services to taxonomists for standard genome sequencing and annotation.</title>
        <authorList>
            <consortium name="The Broad Institute Genomics Platform"/>
            <consortium name="The Broad Institute Genome Sequencing Center for Infectious Disease"/>
            <person name="Wu L."/>
            <person name="Ma J."/>
        </authorList>
    </citation>
    <scope>NUCLEOTIDE SEQUENCE [LARGE SCALE GENOMIC DNA]</scope>
    <source>
        <strain evidence="8">KCTC 42808</strain>
    </source>
</reference>
<evidence type="ECO:0000256" key="3">
    <source>
        <dbReference type="ARBA" id="ARBA00023054"/>
    </source>
</evidence>
<proteinExistence type="inferred from homology"/>
<evidence type="ECO:0000256" key="1">
    <source>
        <dbReference type="ARBA" id="ARBA00003416"/>
    </source>
</evidence>